<reference evidence="2" key="1">
    <citation type="journal article" date="2014" name="Genome Biol. Evol.">
        <title>Pangenome evidence for extensive interdomain horizontal transfer affecting lineage core and shell genes in uncultured planktonic thaumarchaeota and euryarchaeota.</title>
        <authorList>
            <person name="Deschamps P."/>
            <person name="Zivanovic Y."/>
            <person name="Moreira D."/>
            <person name="Rodriguez-Valera F."/>
            <person name="Lopez-Garcia P."/>
        </authorList>
    </citation>
    <scope>NUCLEOTIDE SEQUENCE</scope>
</reference>
<feature type="domain" description="PurM-like C-terminal" evidence="1">
    <location>
        <begin position="9"/>
        <end position="36"/>
    </location>
</feature>
<dbReference type="AlphaFoldDB" id="A0A075I6Y9"/>
<dbReference type="EMBL" id="KF901195">
    <property type="protein sequence ID" value="AIF21683.1"/>
    <property type="molecule type" value="Genomic_DNA"/>
</dbReference>
<evidence type="ECO:0000313" key="2">
    <source>
        <dbReference type="EMBL" id="AIF21683.1"/>
    </source>
</evidence>
<organism evidence="2">
    <name type="scientific">uncultured marine thaumarchaeote SAT1000_05_G10</name>
    <dbReference type="NCBI Taxonomy" id="1456358"/>
    <lineage>
        <taxon>Archaea</taxon>
        <taxon>Nitrososphaerota</taxon>
        <taxon>environmental samples</taxon>
    </lineage>
</organism>
<dbReference type="Gene3D" id="3.90.650.10">
    <property type="entry name" value="PurM-like C-terminal domain"/>
    <property type="match status" value="1"/>
</dbReference>
<sequence>MVLGKSIRTGDVIIGIKSSGLHSNGYTLARNVLLSKYKLGDKVKV</sequence>
<proteinExistence type="predicted"/>
<dbReference type="Pfam" id="PF02769">
    <property type="entry name" value="AIRS_C"/>
    <property type="match status" value="1"/>
</dbReference>
<dbReference type="SUPFAM" id="SSF56042">
    <property type="entry name" value="PurM C-terminal domain-like"/>
    <property type="match status" value="1"/>
</dbReference>
<evidence type="ECO:0000259" key="1">
    <source>
        <dbReference type="Pfam" id="PF02769"/>
    </source>
</evidence>
<accession>A0A075I6Y9</accession>
<dbReference type="InterPro" id="IPR010918">
    <property type="entry name" value="PurM-like_C_dom"/>
</dbReference>
<protein>
    <submittedName>
        <fullName evidence="2">Phosphoribosylaminoimidazole (AIR) synthetase</fullName>
    </submittedName>
</protein>
<name>A0A075I6Y9_9ARCH</name>
<dbReference type="InterPro" id="IPR036676">
    <property type="entry name" value="PurM-like_C_sf"/>
</dbReference>